<protein>
    <submittedName>
        <fullName evidence="2">GNAT family N-acetyltransferase</fullName>
    </submittedName>
</protein>
<comment type="caution">
    <text evidence="2">The sequence shown here is derived from an EMBL/GenBank/DDBJ whole genome shotgun (WGS) entry which is preliminary data.</text>
</comment>
<feature type="domain" description="N-acetyltransferase" evidence="1">
    <location>
        <begin position="3"/>
        <end position="151"/>
    </location>
</feature>
<dbReference type="EMBL" id="VDCQ01000087">
    <property type="protein sequence ID" value="TNJ60027.1"/>
    <property type="molecule type" value="Genomic_DNA"/>
</dbReference>
<dbReference type="InterPro" id="IPR016181">
    <property type="entry name" value="Acyl_CoA_acyltransferase"/>
</dbReference>
<dbReference type="Proteomes" id="UP000307943">
    <property type="component" value="Unassembled WGS sequence"/>
</dbReference>
<dbReference type="OrthoDB" id="9789053at2"/>
<dbReference type="Pfam" id="PF13673">
    <property type="entry name" value="Acetyltransf_10"/>
    <property type="match status" value="1"/>
</dbReference>
<gene>
    <name evidence="2" type="ORF">FE784_36435</name>
</gene>
<dbReference type="InterPro" id="IPR000182">
    <property type="entry name" value="GNAT_dom"/>
</dbReference>
<dbReference type="GO" id="GO:0016747">
    <property type="term" value="F:acyltransferase activity, transferring groups other than amino-acyl groups"/>
    <property type="evidence" value="ECO:0007669"/>
    <property type="project" value="InterPro"/>
</dbReference>
<proteinExistence type="predicted"/>
<accession>A0A5C4SWV9</accession>
<dbReference type="PROSITE" id="PS51186">
    <property type="entry name" value="GNAT"/>
    <property type="match status" value="1"/>
</dbReference>
<evidence type="ECO:0000313" key="2">
    <source>
        <dbReference type="EMBL" id="TNJ60027.1"/>
    </source>
</evidence>
<name>A0A5C4SWV9_9BACL</name>
<dbReference type="AlphaFoldDB" id="A0A5C4SWV9"/>
<keyword evidence="2" id="KW-0808">Transferase</keyword>
<dbReference type="SUPFAM" id="SSF55729">
    <property type="entry name" value="Acyl-CoA N-acyltransferases (Nat)"/>
    <property type="match status" value="1"/>
</dbReference>
<keyword evidence="3" id="KW-1185">Reference proteome</keyword>
<dbReference type="RefSeq" id="WP_139607161.1">
    <property type="nucleotide sequence ID" value="NZ_VDCQ01000087.1"/>
</dbReference>
<evidence type="ECO:0000313" key="3">
    <source>
        <dbReference type="Proteomes" id="UP000307943"/>
    </source>
</evidence>
<sequence length="151" mass="17204">MVTKFRIADSNDSEIVVDMVVNLLTELRGALVEKEAYIQASKKLLSENKQYTVFLAYTSSFEYLGFISVFESSSIRTFGEYGVIQELFVYPEYRSIQIGRGLLSMVKNFAIDKGWERLEVGAPNSEKWGRSVAFYLREGFSEVGPRLKLSI</sequence>
<organism evidence="2 3">
    <name type="scientific">Paenibacillus hemerocallicola</name>
    <dbReference type="NCBI Taxonomy" id="1172614"/>
    <lineage>
        <taxon>Bacteria</taxon>
        <taxon>Bacillati</taxon>
        <taxon>Bacillota</taxon>
        <taxon>Bacilli</taxon>
        <taxon>Bacillales</taxon>
        <taxon>Paenibacillaceae</taxon>
        <taxon>Paenibacillus</taxon>
    </lineage>
</organism>
<dbReference type="Gene3D" id="3.40.630.30">
    <property type="match status" value="1"/>
</dbReference>
<reference evidence="2 3" key="1">
    <citation type="submission" date="2019-05" db="EMBL/GenBank/DDBJ databases">
        <title>We sequenced the genome of Paenibacillus hemerocallicola KCTC 33185 for further insight into its adaptation and study the phylogeny of Paenibacillus.</title>
        <authorList>
            <person name="Narsing Rao M.P."/>
        </authorList>
    </citation>
    <scope>NUCLEOTIDE SEQUENCE [LARGE SCALE GENOMIC DNA]</scope>
    <source>
        <strain evidence="2 3">KCTC 33185</strain>
    </source>
</reference>
<dbReference type="CDD" id="cd04301">
    <property type="entry name" value="NAT_SF"/>
    <property type="match status" value="1"/>
</dbReference>
<evidence type="ECO:0000259" key="1">
    <source>
        <dbReference type="PROSITE" id="PS51186"/>
    </source>
</evidence>